<feature type="transmembrane region" description="Helical" evidence="6">
    <location>
        <begin position="315"/>
        <end position="335"/>
    </location>
</feature>
<comment type="caution">
    <text evidence="8">The sequence shown here is derived from an EMBL/GenBank/DDBJ whole genome shotgun (WGS) entry which is preliminary data.</text>
</comment>
<dbReference type="PANTHER" id="PTHR23513">
    <property type="entry name" value="INTEGRAL MEMBRANE EFFLUX PROTEIN-RELATED"/>
    <property type="match status" value="1"/>
</dbReference>
<feature type="transmembrane region" description="Helical" evidence="6">
    <location>
        <begin position="188"/>
        <end position="214"/>
    </location>
</feature>
<dbReference type="PROSITE" id="PS50850">
    <property type="entry name" value="MFS"/>
    <property type="match status" value="1"/>
</dbReference>
<dbReference type="Pfam" id="PF07690">
    <property type="entry name" value="MFS_1"/>
    <property type="match status" value="1"/>
</dbReference>
<keyword evidence="2" id="KW-1003">Cell membrane</keyword>
<evidence type="ECO:0000259" key="7">
    <source>
        <dbReference type="PROSITE" id="PS50850"/>
    </source>
</evidence>
<feature type="transmembrane region" description="Helical" evidence="6">
    <location>
        <begin position="132"/>
        <end position="155"/>
    </location>
</feature>
<dbReference type="GO" id="GO:0022857">
    <property type="term" value="F:transmembrane transporter activity"/>
    <property type="evidence" value="ECO:0007669"/>
    <property type="project" value="InterPro"/>
</dbReference>
<evidence type="ECO:0000256" key="4">
    <source>
        <dbReference type="ARBA" id="ARBA00022989"/>
    </source>
</evidence>
<dbReference type="Proteomes" id="UP000010411">
    <property type="component" value="Unassembled WGS sequence"/>
</dbReference>
<feature type="transmembrane region" description="Helical" evidence="6">
    <location>
        <begin position="75"/>
        <end position="96"/>
    </location>
</feature>
<keyword evidence="4 6" id="KW-1133">Transmembrane helix</keyword>
<keyword evidence="3 6" id="KW-0812">Transmembrane</keyword>
<evidence type="ECO:0000313" key="8">
    <source>
        <dbReference type="EMBL" id="EKX61133.1"/>
    </source>
</evidence>
<dbReference type="PANTHER" id="PTHR23513:SF6">
    <property type="entry name" value="MAJOR FACILITATOR SUPERFAMILY ASSOCIATED DOMAIN-CONTAINING PROTEIN"/>
    <property type="match status" value="1"/>
</dbReference>
<sequence length="459" mass="49015">MKDALGHCSLRGRGVPRGELMPRRASVLQRGLWRNADFRNLWFGLTASLFGAKITAIAVPLIASRTLHATPLEMGSLVAMEYLPYLVTSLAAGVWLDRRSKLPLLILSDIARAGLLMTIPVAWFLDVLSVPLLLTLALLIGFCTVVSDIGSTAYLPSLVGRDQLIEGNSKLELSSSASNIGGNALGGVVLQLVSAPLTLLFNSAAYLLSAAFTFRIRHREPERQVHDQRPGMLQEVREGVQAVFGHPTIRRIVLATMIFNFFTFVIEPVLLLFLTRTLDLSAFSIGLVFSASGAGALTGALIAGRVSRRLGLGRTLVGSLLLAGLAALLIPAAVLVPSWSAPFMIVTVYFVNSVIVIVYNVNQRSLRAALTPYRLQGRMNASIRMVVMGVAPAGAFLGGALGTWLGTLPVLVLGAAGIILASCSLLLSHVRTVAALPVLTDAASSTRVPVRGRRDRTGR</sequence>
<dbReference type="CDD" id="cd06173">
    <property type="entry name" value="MFS_MefA_like"/>
    <property type="match status" value="1"/>
</dbReference>
<dbReference type="Gene3D" id="1.20.1250.20">
    <property type="entry name" value="MFS general substrate transporter like domains"/>
    <property type="match status" value="1"/>
</dbReference>
<evidence type="ECO:0000256" key="2">
    <source>
        <dbReference type="ARBA" id="ARBA00022475"/>
    </source>
</evidence>
<evidence type="ECO:0000256" key="5">
    <source>
        <dbReference type="ARBA" id="ARBA00023136"/>
    </source>
</evidence>
<comment type="subcellular location">
    <subcellularLocation>
        <location evidence="1">Cell membrane</location>
        <topology evidence="1">Multi-pass membrane protein</topology>
    </subcellularLocation>
</comment>
<dbReference type="PATRIC" id="fig|698759.3.peg.8148"/>
<dbReference type="InterPro" id="IPR036259">
    <property type="entry name" value="MFS_trans_sf"/>
</dbReference>
<evidence type="ECO:0000256" key="6">
    <source>
        <dbReference type="SAM" id="Phobius"/>
    </source>
</evidence>
<dbReference type="AlphaFoldDB" id="L1KL63"/>
<gene>
    <name evidence="8" type="ORF">STRIP9103_09131</name>
</gene>
<dbReference type="SUPFAM" id="SSF103473">
    <property type="entry name" value="MFS general substrate transporter"/>
    <property type="match status" value="1"/>
</dbReference>
<accession>L1KL63</accession>
<feature type="transmembrane region" description="Helical" evidence="6">
    <location>
        <begin position="280"/>
        <end position="303"/>
    </location>
</feature>
<dbReference type="EMBL" id="AEJC01000617">
    <property type="protein sequence ID" value="EKX61133.1"/>
    <property type="molecule type" value="Genomic_DNA"/>
</dbReference>
<feature type="transmembrane region" description="Helical" evidence="6">
    <location>
        <begin position="408"/>
        <end position="427"/>
    </location>
</feature>
<protein>
    <submittedName>
        <fullName evidence="8">Transporter, major facilitator family protein</fullName>
    </submittedName>
</protein>
<evidence type="ECO:0000256" key="3">
    <source>
        <dbReference type="ARBA" id="ARBA00022692"/>
    </source>
</evidence>
<dbReference type="InterPro" id="IPR020846">
    <property type="entry name" value="MFS_dom"/>
</dbReference>
<keyword evidence="5 6" id="KW-0472">Membrane</keyword>
<reference evidence="8 9" key="1">
    <citation type="submission" date="2012-11" db="EMBL/GenBank/DDBJ databases">
        <authorList>
            <person name="Huguet-Tapia J.C."/>
            <person name="Durkin A.S."/>
            <person name="Pettis G.S."/>
            <person name="Badger J.H."/>
        </authorList>
    </citation>
    <scope>NUCLEOTIDE SEQUENCE [LARGE SCALE GENOMIC DNA]</scope>
    <source>
        <strain evidence="8 9">91-03</strain>
    </source>
</reference>
<dbReference type="RefSeq" id="WP_009337562.1">
    <property type="nucleotide sequence ID" value="NZ_AEJC01000617.1"/>
</dbReference>
<feature type="transmembrane region" description="Helical" evidence="6">
    <location>
        <begin position="252"/>
        <end position="274"/>
    </location>
</feature>
<keyword evidence="9" id="KW-1185">Reference proteome</keyword>
<feature type="transmembrane region" description="Helical" evidence="6">
    <location>
        <begin position="341"/>
        <end position="361"/>
    </location>
</feature>
<feature type="transmembrane region" description="Helical" evidence="6">
    <location>
        <begin position="41"/>
        <end position="63"/>
    </location>
</feature>
<dbReference type="GO" id="GO:0005886">
    <property type="term" value="C:plasma membrane"/>
    <property type="evidence" value="ECO:0007669"/>
    <property type="project" value="UniProtKB-SubCell"/>
</dbReference>
<organism evidence="8 9">
    <name type="scientific">Streptomyces ipomoeae 91-03</name>
    <dbReference type="NCBI Taxonomy" id="698759"/>
    <lineage>
        <taxon>Bacteria</taxon>
        <taxon>Bacillati</taxon>
        <taxon>Actinomycetota</taxon>
        <taxon>Actinomycetes</taxon>
        <taxon>Kitasatosporales</taxon>
        <taxon>Streptomycetaceae</taxon>
        <taxon>Streptomyces</taxon>
    </lineage>
</organism>
<dbReference type="InterPro" id="IPR011701">
    <property type="entry name" value="MFS"/>
</dbReference>
<feature type="domain" description="Major facilitator superfamily (MFS) profile" evidence="7">
    <location>
        <begin position="248"/>
        <end position="459"/>
    </location>
</feature>
<proteinExistence type="predicted"/>
<evidence type="ECO:0000256" key="1">
    <source>
        <dbReference type="ARBA" id="ARBA00004651"/>
    </source>
</evidence>
<name>L1KL63_9ACTN</name>
<evidence type="ECO:0000313" key="9">
    <source>
        <dbReference type="Proteomes" id="UP000010411"/>
    </source>
</evidence>
<feature type="transmembrane region" description="Helical" evidence="6">
    <location>
        <begin position="382"/>
        <end position="402"/>
    </location>
</feature>